<evidence type="ECO:0000313" key="2">
    <source>
        <dbReference type="Proteomes" id="UP000694402"/>
    </source>
</evidence>
<dbReference type="Proteomes" id="UP000694402">
    <property type="component" value="Unassembled WGS sequence"/>
</dbReference>
<proteinExistence type="predicted"/>
<reference evidence="1" key="2">
    <citation type="submission" date="2025-09" db="UniProtKB">
        <authorList>
            <consortium name="Ensembl"/>
        </authorList>
    </citation>
    <scope>IDENTIFICATION</scope>
</reference>
<organism evidence="1 2">
    <name type="scientific">Oncorhynchus tshawytscha</name>
    <name type="common">Chinook salmon</name>
    <name type="synonym">Salmo tshawytscha</name>
    <dbReference type="NCBI Taxonomy" id="74940"/>
    <lineage>
        <taxon>Eukaryota</taxon>
        <taxon>Metazoa</taxon>
        <taxon>Chordata</taxon>
        <taxon>Craniata</taxon>
        <taxon>Vertebrata</taxon>
        <taxon>Euteleostomi</taxon>
        <taxon>Actinopterygii</taxon>
        <taxon>Neopterygii</taxon>
        <taxon>Teleostei</taxon>
        <taxon>Protacanthopterygii</taxon>
        <taxon>Salmoniformes</taxon>
        <taxon>Salmonidae</taxon>
        <taxon>Salmoninae</taxon>
        <taxon>Oncorhynchus</taxon>
    </lineage>
</organism>
<keyword evidence="2" id="KW-1185">Reference proteome</keyword>
<dbReference type="GeneTree" id="ENSGT01060000253714"/>
<dbReference type="AlphaFoldDB" id="A0A8C8LZJ5"/>
<evidence type="ECO:0000313" key="1">
    <source>
        <dbReference type="Ensembl" id="ENSOTSP00005054045.1"/>
    </source>
</evidence>
<accession>A0A8C8LZJ5</accession>
<dbReference type="Ensembl" id="ENSOTST00005058874.2">
    <property type="protein sequence ID" value="ENSOTSP00005054045.1"/>
    <property type="gene ID" value="ENSOTSG00005026190.2"/>
</dbReference>
<reference evidence="1" key="1">
    <citation type="submission" date="2025-08" db="UniProtKB">
        <authorList>
            <consortium name="Ensembl"/>
        </authorList>
    </citation>
    <scope>IDENTIFICATION</scope>
</reference>
<name>A0A8C8LZJ5_ONCTS</name>
<protein>
    <submittedName>
        <fullName evidence="1">Uncharacterized protein</fullName>
    </submittedName>
</protein>
<sequence>MADDCSSVNPCLLQGEMCDRGGIELLQSTNENW</sequence>